<feature type="transmembrane region" description="Helical" evidence="1">
    <location>
        <begin position="33"/>
        <end position="56"/>
    </location>
</feature>
<dbReference type="Gene3D" id="1.20.144.10">
    <property type="entry name" value="Phosphatidic acid phosphatase type 2/haloperoxidase"/>
    <property type="match status" value="1"/>
</dbReference>
<gene>
    <name evidence="3" type="ORF">ACCI49_12890</name>
</gene>
<protein>
    <submittedName>
        <fullName evidence="3">Phosphatase PAP2 family protein</fullName>
    </submittedName>
</protein>
<organism evidence="3 4">
    <name type="scientific">Microbulbifer epialgicus</name>
    <dbReference type="NCBI Taxonomy" id="393907"/>
    <lineage>
        <taxon>Bacteria</taxon>
        <taxon>Pseudomonadati</taxon>
        <taxon>Pseudomonadota</taxon>
        <taxon>Gammaproteobacteria</taxon>
        <taxon>Cellvibrionales</taxon>
        <taxon>Microbulbiferaceae</taxon>
        <taxon>Microbulbifer</taxon>
    </lineage>
</organism>
<dbReference type="InterPro" id="IPR036938">
    <property type="entry name" value="PAP2/HPO_sf"/>
</dbReference>
<feature type="transmembrane region" description="Helical" evidence="1">
    <location>
        <begin position="206"/>
        <end position="226"/>
    </location>
</feature>
<dbReference type="Pfam" id="PF01569">
    <property type="entry name" value="PAP2"/>
    <property type="match status" value="1"/>
</dbReference>
<evidence type="ECO:0000313" key="3">
    <source>
        <dbReference type="EMBL" id="MFA0811814.1"/>
    </source>
</evidence>
<evidence type="ECO:0000256" key="1">
    <source>
        <dbReference type="SAM" id="Phobius"/>
    </source>
</evidence>
<keyword evidence="4" id="KW-1185">Reference proteome</keyword>
<comment type="caution">
    <text evidence="3">The sequence shown here is derived from an EMBL/GenBank/DDBJ whole genome shotgun (WGS) entry which is preliminary data.</text>
</comment>
<accession>A0ABV4P0J8</accession>
<dbReference type="SMART" id="SM00014">
    <property type="entry name" value="acidPPc"/>
    <property type="match status" value="1"/>
</dbReference>
<keyword evidence="1" id="KW-0812">Transmembrane</keyword>
<feature type="transmembrane region" description="Helical" evidence="1">
    <location>
        <begin position="130"/>
        <end position="161"/>
    </location>
</feature>
<sequence>MKNAIRNAGSALVRLDQNLLKWAYSCHYRKSHFLNILVLIGDAPFWMLSVFFFAVVGEFYNKVALENISILLMFALITSNLLCNPLKRHLKRLRPYADKNLQKLLGIQISNRDPGSGSKVRESFPSGHTIWTSVSVIVICSQFGWPAVPLLGWLVVVMIFLRPHLGVHYPSDALAGLALGSTVGVLTIYLSPALIDLLKYVKEHSLLIFVYWACIGLFLFFGFKLWKHRT</sequence>
<dbReference type="Proteomes" id="UP001569428">
    <property type="component" value="Unassembled WGS sequence"/>
</dbReference>
<name>A0ABV4P0J8_9GAMM</name>
<keyword evidence="1" id="KW-1133">Transmembrane helix</keyword>
<dbReference type="SUPFAM" id="SSF48317">
    <property type="entry name" value="Acid phosphatase/Vanadium-dependent haloperoxidase"/>
    <property type="match status" value="1"/>
</dbReference>
<reference evidence="3 4" key="1">
    <citation type="submission" date="2024-08" db="EMBL/GenBank/DDBJ databases">
        <authorList>
            <person name="Ishaq N."/>
        </authorList>
    </citation>
    <scope>NUCLEOTIDE SEQUENCE [LARGE SCALE GENOMIC DNA]</scope>
    <source>
        <strain evidence="3 4">DSM 18651</strain>
    </source>
</reference>
<dbReference type="CDD" id="cd01610">
    <property type="entry name" value="PAP2_like"/>
    <property type="match status" value="1"/>
</dbReference>
<feature type="transmembrane region" description="Helical" evidence="1">
    <location>
        <begin position="173"/>
        <end position="194"/>
    </location>
</feature>
<keyword evidence="1" id="KW-0472">Membrane</keyword>
<dbReference type="InterPro" id="IPR000326">
    <property type="entry name" value="PAP2/HPO"/>
</dbReference>
<evidence type="ECO:0000313" key="4">
    <source>
        <dbReference type="Proteomes" id="UP001569428"/>
    </source>
</evidence>
<dbReference type="RefSeq" id="WP_371839418.1">
    <property type="nucleotide sequence ID" value="NZ_JBGMEK010000026.1"/>
</dbReference>
<proteinExistence type="predicted"/>
<feature type="domain" description="Phosphatidic acid phosphatase type 2/haloperoxidase" evidence="2">
    <location>
        <begin position="69"/>
        <end position="188"/>
    </location>
</feature>
<evidence type="ECO:0000259" key="2">
    <source>
        <dbReference type="SMART" id="SM00014"/>
    </source>
</evidence>
<dbReference type="EMBL" id="JBGMEK010000026">
    <property type="protein sequence ID" value="MFA0811814.1"/>
    <property type="molecule type" value="Genomic_DNA"/>
</dbReference>
<feature type="transmembrane region" description="Helical" evidence="1">
    <location>
        <begin position="68"/>
        <end position="86"/>
    </location>
</feature>